<protein>
    <submittedName>
        <fullName evidence="4">Uncharacterized protein</fullName>
    </submittedName>
</protein>
<feature type="chain" id="PRO_5046061914" evidence="3">
    <location>
        <begin position="34"/>
        <end position="298"/>
    </location>
</feature>
<keyword evidence="2" id="KW-0472">Membrane</keyword>
<feature type="compositionally biased region" description="Low complexity" evidence="1">
    <location>
        <begin position="196"/>
        <end position="243"/>
    </location>
</feature>
<feature type="signal peptide" evidence="3">
    <location>
        <begin position="1"/>
        <end position="33"/>
    </location>
</feature>
<dbReference type="Proteomes" id="UP001501536">
    <property type="component" value="Unassembled WGS sequence"/>
</dbReference>
<reference evidence="5" key="1">
    <citation type="journal article" date="2019" name="Int. J. Syst. Evol. Microbiol.">
        <title>The Global Catalogue of Microorganisms (GCM) 10K type strain sequencing project: providing services to taxonomists for standard genome sequencing and annotation.</title>
        <authorList>
            <consortium name="The Broad Institute Genomics Platform"/>
            <consortium name="The Broad Institute Genome Sequencing Center for Infectious Disease"/>
            <person name="Wu L."/>
            <person name="Ma J."/>
        </authorList>
    </citation>
    <scope>NUCLEOTIDE SEQUENCE [LARGE SCALE GENOMIC DNA]</scope>
    <source>
        <strain evidence="5">JCM 16961</strain>
    </source>
</reference>
<keyword evidence="3" id="KW-0732">Signal</keyword>
<keyword evidence="5" id="KW-1185">Reference proteome</keyword>
<feature type="compositionally biased region" description="Basic and acidic residues" evidence="1">
    <location>
        <begin position="103"/>
        <end position="128"/>
    </location>
</feature>
<name>A0ABP7CQH0_9MICC</name>
<gene>
    <name evidence="4" type="ORF">GCM10022377_02200</name>
</gene>
<dbReference type="EMBL" id="BAABCJ010000001">
    <property type="protein sequence ID" value="GAA3693193.1"/>
    <property type="molecule type" value="Genomic_DNA"/>
</dbReference>
<comment type="caution">
    <text evidence="4">The sequence shown here is derived from an EMBL/GenBank/DDBJ whole genome shotgun (WGS) entry which is preliminary data.</text>
</comment>
<feature type="region of interest" description="Disordered" evidence="1">
    <location>
        <begin position="27"/>
        <end position="142"/>
    </location>
</feature>
<evidence type="ECO:0000313" key="5">
    <source>
        <dbReference type="Proteomes" id="UP001501536"/>
    </source>
</evidence>
<proteinExistence type="predicted"/>
<feature type="transmembrane region" description="Helical" evidence="2">
    <location>
        <begin position="268"/>
        <end position="286"/>
    </location>
</feature>
<accession>A0ABP7CQH0</accession>
<organism evidence="4 5">
    <name type="scientific">Zhihengliuella alba</name>
    <dbReference type="NCBI Taxonomy" id="547018"/>
    <lineage>
        <taxon>Bacteria</taxon>
        <taxon>Bacillati</taxon>
        <taxon>Actinomycetota</taxon>
        <taxon>Actinomycetes</taxon>
        <taxon>Micrococcales</taxon>
        <taxon>Micrococcaceae</taxon>
        <taxon>Zhihengliuella</taxon>
    </lineage>
</organism>
<feature type="compositionally biased region" description="Low complexity" evidence="1">
    <location>
        <begin position="30"/>
        <end position="42"/>
    </location>
</feature>
<evidence type="ECO:0000256" key="1">
    <source>
        <dbReference type="SAM" id="MobiDB-lite"/>
    </source>
</evidence>
<keyword evidence="2" id="KW-0812">Transmembrane</keyword>
<feature type="region of interest" description="Disordered" evidence="1">
    <location>
        <begin position="196"/>
        <end position="254"/>
    </location>
</feature>
<feature type="compositionally biased region" description="Polar residues" evidence="1">
    <location>
        <begin position="68"/>
        <end position="82"/>
    </location>
</feature>
<evidence type="ECO:0000313" key="4">
    <source>
        <dbReference type="EMBL" id="GAA3693193.1"/>
    </source>
</evidence>
<evidence type="ECO:0000256" key="2">
    <source>
        <dbReference type="SAM" id="Phobius"/>
    </source>
</evidence>
<sequence>MNRSMDPSTRPFTWPLRIAASALLLGGTMPAGPAIGPAVAVPLPTPPAASLEPDDRLVDTGPDVPSEANPQPTSEAATSAQPTEVAPSGAASVRPSSNTTSDSDQRGTGEADGVERSADRGSVAERPADGGNGRDSVGTGSSGLTVDSATGYYVHARTGFLIVPQSGQMLVPGSLADTGYRYSFISGRVLYAHPGTAAGSTSPSPTAAKSESPSAGEAPSASLVRAAPSADSSASTTSGAPEVGQGGGETGGVAPSERVAQQSLAQPVLNVAVALGVAAVAVLYYVKVFRRPARKGRS</sequence>
<evidence type="ECO:0000256" key="3">
    <source>
        <dbReference type="SAM" id="SignalP"/>
    </source>
</evidence>
<keyword evidence="2" id="KW-1133">Transmembrane helix</keyword>